<sequence>MSFNQAYTELLVMLPASVIHEAWIRLTTRKCSPLSVSDASGVNSMVELFLKHETLHGLYIGNFNCTWLCMGFTWDFFTAHGFFHKKCWLSTAKILRCALCTERGIEKTCPFTFALNSPFTTGSQPARYCHCVPSISNDLSLPFRSFSVGITENSSDIVTVFVPSPIVIGISLIVPRVLVDPATPLSACTFFRSILRPRCLATFSEITEESDPVSITQVEGAPLSKIQKMQISHFSGKWWEIVENATLR</sequence>
<organism evidence="1 2">
    <name type="scientific">Rhizophagus irregularis</name>
    <dbReference type="NCBI Taxonomy" id="588596"/>
    <lineage>
        <taxon>Eukaryota</taxon>
        <taxon>Fungi</taxon>
        <taxon>Fungi incertae sedis</taxon>
        <taxon>Mucoromycota</taxon>
        <taxon>Glomeromycotina</taxon>
        <taxon>Glomeromycetes</taxon>
        <taxon>Glomerales</taxon>
        <taxon>Glomeraceae</taxon>
        <taxon>Rhizophagus</taxon>
    </lineage>
</organism>
<reference evidence="1 2" key="2">
    <citation type="submission" date="2017-10" db="EMBL/GenBank/DDBJ databases">
        <title>Extensive intraspecific genome diversity in a model arbuscular mycorrhizal fungus.</title>
        <authorList>
            <person name="Chen E.C.H."/>
            <person name="Morin E."/>
            <person name="Baudet D."/>
            <person name="Noel J."/>
            <person name="Ndikumana S."/>
            <person name="Charron P."/>
            <person name="St-Onge C."/>
            <person name="Giorgi J."/>
            <person name="Grigoriev I.V."/>
            <person name="Roux C."/>
            <person name="Martin F.M."/>
            <person name="Corradi N."/>
        </authorList>
    </citation>
    <scope>NUCLEOTIDE SEQUENCE [LARGE SCALE GENOMIC DNA]</scope>
    <source>
        <strain evidence="1 2">C2</strain>
    </source>
</reference>
<reference evidence="1 2" key="1">
    <citation type="submission" date="2016-04" db="EMBL/GenBank/DDBJ databases">
        <title>Genome analyses suggest a sexual origin of heterokaryosis in a supposedly ancient asexual fungus.</title>
        <authorList>
            <person name="Ropars J."/>
            <person name="Sedzielewska K."/>
            <person name="Noel J."/>
            <person name="Charron P."/>
            <person name="Farinelli L."/>
            <person name="Marton T."/>
            <person name="Kruger M."/>
            <person name="Pelin A."/>
            <person name="Brachmann A."/>
            <person name="Corradi N."/>
        </authorList>
    </citation>
    <scope>NUCLEOTIDE SEQUENCE [LARGE SCALE GENOMIC DNA]</scope>
    <source>
        <strain evidence="1 2">C2</strain>
    </source>
</reference>
<evidence type="ECO:0000313" key="2">
    <source>
        <dbReference type="Proteomes" id="UP000233469"/>
    </source>
</evidence>
<evidence type="ECO:0000313" key="1">
    <source>
        <dbReference type="EMBL" id="PKK57992.1"/>
    </source>
</evidence>
<proteinExistence type="predicted"/>
<dbReference type="EMBL" id="LLXL01003912">
    <property type="protein sequence ID" value="PKK57992.1"/>
    <property type="molecule type" value="Genomic_DNA"/>
</dbReference>
<comment type="caution">
    <text evidence="1">The sequence shown here is derived from an EMBL/GenBank/DDBJ whole genome shotgun (WGS) entry which is preliminary data.</text>
</comment>
<accession>A0A2N1M8Q2</accession>
<protein>
    <submittedName>
        <fullName evidence="1">Uncharacterized protein</fullName>
    </submittedName>
</protein>
<dbReference type="AlphaFoldDB" id="A0A2N1M8Q2"/>
<dbReference type="Proteomes" id="UP000233469">
    <property type="component" value="Unassembled WGS sequence"/>
</dbReference>
<gene>
    <name evidence="1" type="ORF">RhiirC2_857983</name>
</gene>
<name>A0A2N1M8Q2_9GLOM</name>